<keyword evidence="1" id="KW-0812">Transmembrane</keyword>
<evidence type="ECO:0000256" key="1">
    <source>
        <dbReference type="SAM" id="Phobius"/>
    </source>
</evidence>
<dbReference type="Proteomes" id="UP001163166">
    <property type="component" value="Chromosome"/>
</dbReference>
<sequence length="69" mass="7552">MSALRRQWLWPIVLALSTVFGLLAALIGEGGIWRGLCWIALALPLGTIVLHLARVRRGPPAAETSRHLD</sequence>
<dbReference type="AlphaFoldDB" id="A0AAX3DUA8"/>
<feature type="transmembrane region" description="Helical" evidence="1">
    <location>
        <begin position="33"/>
        <end position="53"/>
    </location>
</feature>
<gene>
    <name evidence="2" type="ORF">KQX62_17005</name>
</gene>
<organism evidence="2 3">
    <name type="scientific">Rhodopseudomonas palustris</name>
    <dbReference type="NCBI Taxonomy" id="1076"/>
    <lineage>
        <taxon>Bacteria</taxon>
        <taxon>Pseudomonadati</taxon>
        <taxon>Pseudomonadota</taxon>
        <taxon>Alphaproteobacteria</taxon>
        <taxon>Hyphomicrobiales</taxon>
        <taxon>Nitrobacteraceae</taxon>
        <taxon>Rhodopseudomonas</taxon>
    </lineage>
</organism>
<accession>A0AAX3DUA8</accession>
<reference evidence="2" key="1">
    <citation type="journal article" date="2022" name="Biol. Control">
        <title>In silico genomic analysis of Rhodopseudomonas palustris strains revealed potential biocontrol agents and crop yield enhancers.</title>
        <authorList>
            <person name="Surachat K."/>
            <person name="Kantachote D."/>
            <person name="Deachamag P."/>
            <person name="Wonglapsuwan M."/>
        </authorList>
    </citation>
    <scope>NUCLEOTIDE SEQUENCE</scope>
    <source>
        <strain evidence="2">TLS06</strain>
    </source>
</reference>
<name>A0AAX3DUA8_RHOPL</name>
<proteinExistence type="predicted"/>
<keyword evidence="1" id="KW-1133">Transmembrane helix</keyword>
<dbReference type="RefSeq" id="WP_264073945.1">
    <property type="nucleotide sequence ID" value="NZ_CP076676.1"/>
</dbReference>
<dbReference type="EMBL" id="CP076676">
    <property type="protein sequence ID" value="UYO38413.1"/>
    <property type="molecule type" value="Genomic_DNA"/>
</dbReference>
<evidence type="ECO:0000313" key="2">
    <source>
        <dbReference type="EMBL" id="UYO38413.1"/>
    </source>
</evidence>
<keyword evidence="1" id="KW-0472">Membrane</keyword>
<protein>
    <submittedName>
        <fullName evidence="2">Uncharacterized protein</fullName>
    </submittedName>
</protein>
<evidence type="ECO:0000313" key="3">
    <source>
        <dbReference type="Proteomes" id="UP001163166"/>
    </source>
</evidence>
<feature type="transmembrane region" description="Helical" evidence="1">
    <location>
        <begin position="7"/>
        <end position="27"/>
    </location>
</feature>